<reference evidence="2 3" key="1">
    <citation type="submission" date="2021-02" db="EMBL/GenBank/DDBJ databases">
        <title>De Novo genome assembly of isolated myxobacteria.</title>
        <authorList>
            <person name="Stevens D.C."/>
        </authorList>
    </citation>
    <scope>NUCLEOTIDE SEQUENCE [LARGE SCALE GENOMIC DNA]</scope>
    <source>
        <strain evidence="2 3">SCHIC003</strain>
    </source>
</reference>
<sequence>MLRFLWLLLALGFTACSGQTGHVRAGPPRLLSERTGGWRPEVRARLDALLTEHGRSSPSYNPRRRPVAVFDLDNTLIKNDVGDALMSWMVEHDELHAPPEGDWRRTSSHLTDGAVQALSGACAGAVGPEGRLLTRQHVRCASAVLGIYLEGKTPEGVQAWRRTTTATLNASYAWAAQLLAGHTPSRLRELASEALAVALVEPVGAKRRIAGHELASSIRVYDAQRDLIEAMHANGFEVWVVSASPQPAVEVVAAQLGVPAHQVIGIRNVYVEGRAQPVFEGCGPVPDGQDTLMTYDEGKRCWINKRVFGLPAEAQSRRAEDPASRPLFAAGDSDTDVAMLQDAVGLKLVIRRNKRRLMCNALANWQGTWLIQPMFLAPVAPMGPVPCGSHVEGPVLDEQGRPIPDQYDAGP</sequence>
<name>A0ABX7NG79_9BACT</name>
<accession>A0ABX7NG79</accession>
<dbReference type="RefSeq" id="WP_206719292.1">
    <property type="nucleotide sequence ID" value="NZ_CP071091.1"/>
</dbReference>
<dbReference type="Proteomes" id="UP000663090">
    <property type="component" value="Chromosome"/>
</dbReference>
<dbReference type="InterPro" id="IPR023214">
    <property type="entry name" value="HAD_sf"/>
</dbReference>
<evidence type="ECO:0000256" key="1">
    <source>
        <dbReference type="SAM" id="MobiDB-lite"/>
    </source>
</evidence>
<dbReference type="PANTHER" id="PTHR43344">
    <property type="entry name" value="PHOSPHOSERINE PHOSPHATASE"/>
    <property type="match status" value="1"/>
</dbReference>
<organism evidence="2 3">
    <name type="scientific">Myxococcus landrumensis</name>
    <dbReference type="NCBI Taxonomy" id="2813577"/>
    <lineage>
        <taxon>Bacteria</taxon>
        <taxon>Pseudomonadati</taxon>
        <taxon>Myxococcota</taxon>
        <taxon>Myxococcia</taxon>
        <taxon>Myxococcales</taxon>
        <taxon>Cystobacterineae</taxon>
        <taxon>Myxococcaceae</taxon>
        <taxon>Myxococcus</taxon>
    </lineage>
</organism>
<feature type="region of interest" description="Disordered" evidence="1">
    <location>
        <begin position="390"/>
        <end position="411"/>
    </location>
</feature>
<keyword evidence="3" id="KW-1185">Reference proteome</keyword>
<dbReference type="SUPFAM" id="SSF56784">
    <property type="entry name" value="HAD-like"/>
    <property type="match status" value="1"/>
</dbReference>
<evidence type="ECO:0000313" key="2">
    <source>
        <dbReference type="EMBL" id="QSQ17673.1"/>
    </source>
</evidence>
<dbReference type="EMBL" id="CP071091">
    <property type="protein sequence ID" value="QSQ17673.1"/>
    <property type="molecule type" value="Genomic_DNA"/>
</dbReference>
<dbReference type="PROSITE" id="PS51257">
    <property type="entry name" value="PROKAR_LIPOPROTEIN"/>
    <property type="match status" value="1"/>
</dbReference>
<dbReference type="Gene3D" id="3.40.50.1000">
    <property type="entry name" value="HAD superfamily/HAD-like"/>
    <property type="match status" value="2"/>
</dbReference>
<gene>
    <name evidence="2" type="ORF">JY572_17225</name>
</gene>
<dbReference type="InterPro" id="IPR036412">
    <property type="entry name" value="HAD-like_sf"/>
</dbReference>
<proteinExistence type="predicted"/>
<dbReference type="Pfam" id="PF12710">
    <property type="entry name" value="HAD"/>
    <property type="match status" value="1"/>
</dbReference>
<protein>
    <submittedName>
        <fullName evidence="2">Haloacid dehalogenase-like hydrolase</fullName>
    </submittedName>
</protein>
<evidence type="ECO:0000313" key="3">
    <source>
        <dbReference type="Proteomes" id="UP000663090"/>
    </source>
</evidence>
<dbReference type="InterPro" id="IPR050582">
    <property type="entry name" value="HAD-like_SerB"/>
</dbReference>